<evidence type="ECO:0000256" key="1">
    <source>
        <dbReference type="ARBA" id="ARBA00009437"/>
    </source>
</evidence>
<dbReference type="PROSITE" id="PS50931">
    <property type="entry name" value="HTH_LYSR"/>
    <property type="match status" value="1"/>
</dbReference>
<dbReference type="InterPro" id="IPR000847">
    <property type="entry name" value="LysR_HTH_N"/>
</dbReference>
<dbReference type="Proteomes" id="UP000766629">
    <property type="component" value="Unassembled WGS sequence"/>
</dbReference>
<comment type="caution">
    <text evidence="6">The sequence shown here is derived from an EMBL/GenBank/DDBJ whole genome shotgun (WGS) entry which is preliminary data.</text>
</comment>
<accession>A0ABS7NL58</accession>
<evidence type="ECO:0000259" key="5">
    <source>
        <dbReference type="PROSITE" id="PS50931"/>
    </source>
</evidence>
<dbReference type="Pfam" id="PF00126">
    <property type="entry name" value="HTH_1"/>
    <property type="match status" value="1"/>
</dbReference>
<evidence type="ECO:0000256" key="4">
    <source>
        <dbReference type="ARBA" id="ARBA00023163"/>
    </source>
</evidence>
<dbReference type="InterPro" id="IPR005119">
    <property type="entry name" value="LysR_subst-bd"/>
</dbReference>
<dbReference type="SUPFAM" id="SSF53850">
    <property type="entry name" value="Periplasmic binding protein-like II"/>
    <property type="match status" value="1"/>
</dbReference>
<dbReference type="PANTHER" id="PTHR30537:SF74">
    <property type="entry name" value="HTH-TYPE TRANSCRIPTIONAL REGULATOR TRPI"/>
    <property type="match status" value="1"/>
</dbReference>
<protein>
    <submittedName>
        <fullName evidence="6">LysR family transcriptional regulator</fullName>
    </submittedName>
</protein>
<feature type="domain" description="HTH lysR-type" evidence="5">
    <location>
        <begin position="9"/>
        <end position="66"/>
    </location>
</feature>
<name>A0ABS7NL58_9RHOB</name>
<evidence type="ECO:0000256" key="2">
    <source>
        <dbReference type="ARBA" id="ARBA00023015"/>
    </source>
</evidence>
<dbReference type="PRINTS" id="PR00039">
    <property type="entry name" value="HTHLYSR"/>
</dbReference>
<dbReference type="PANTHER" id="PTHR30537">
    <property type="entry name" value="HTH-TYPE TRANSCRIPTIONAL REGULATOR"/>
    <property type="match status" value="1"/>
</dbReference>
<sequence>MSGRKYTLPSFNALAAFEAVARLQGFARAAEELNTSQPAISRHIRNLEIRFGTLLFDRNSSPVRLTGKGQQFYAGMVQGLDVLQDTVRDLARSGNLVTLVCSHSVSHLLLMPRHGQLRKALGPEADLRLLTAEYNLTRSAIDTGADIVFEYAQVPPSEAHVVVCEEEIKPVGTPEVIDQAKGALNGACAPPPLLELSKDNYGWMNWRDWQRAHPGFGGWQVGEQFDSYVYLLEAAAAGAGLGLGWRSFADPYLSRGSLVEMPVSWHSRNTRLYAKLTRFGRSNPAAQRCLGLLEAAFPAGRD</sequence>
<proteinExistence type="inferred from homology"/>
<dbReference type="Gene3D" id="3.40.190.10">
    <property type="entry name" value="Periplasmic binding protein-like II"/>
    <property type="match status" value="2"/>
</dbReference>
<reference evidence="6 7" key="1">
    <citation type="submission" date="2021-06" db="EMBL/GenBank/DDBJ databases">
        <title>50 bacteria genomes isolated from Dapeng, Shenzhen, China.</title>
        <authorList>
            <person name="Zheng W."/>
            <person name="Yu S."/>
            <person name="Huang Y."/>
        </authorList>
    </citation>
    <scope>NUCLEOTIDE SEQUENCE [LARGE SCALE GENOMIC DNA]</scope>
    <source>
        <strain evidence="6 7">DP1N14-2</strain>
    </source>
</reference>
<evidence type="ECO:0000256" key="3">
    <source>
        <dbReference type="ARBA" id="ARBA00023125"/>
    </source>
</evidence>
<dbReference type="Pfam" id="PF03466">
    <property type="entry name" value="LysR_substrate"/>
    <property type="match status" value="1"/>
</dbReference>
<keyword evidence="3" id="KW-0238">DNA-binding</keyword>
<dbReference type="InterPro" id="IPR036388">
    <property type="entry name" value="WH-like_DNA-bd_sf"/>
</dbReference>
<keyword evidence="2" id="KW-0805">Transcription regulation</keyword>
<dbReference type="RefSeq" id="WP_222509864.1">
    <property type="nucleotide sequence ID" value="NZ_JAHVJA010000015.1"/>
</dbReference>
<dbReference type="Gene3D" id="1.10.10.10">
    <property type="entry name" value="Winged helix-like DNA-binding domain superfamily/Winged helix DNA-binding domain"/>
    <property type="match status" value="1"/>
</dbReference>
<dbReference type="SUPFAM" id="SSF46785">
    <property type="entry name" value="Winged helix' DNA-binding domain"/>
    <property type="match status" value="1"/>
</dbReference>
<gene>
    <name evidence="6" type="ORF">KUV26_20985</name>
</gene>
<organism evidence="6 7">
    <name type="scientific">Leisingera daeponensis</name>
    <dbReference type="NCBI Taxonomy" id="405746"/>
    <lineage>
        <taxon>Bacteria</taxon>
        <taxon>Pseudomonadati</taxon>
        <taxon>Pseudomonadota</taxon>
        <taxon>Alphaproteobacteria</taxon>
        <taxon>Rhodobacterales</taxon>
        <taxon>Roseobacteraceae</taxon>
        <taxon>Leisingera</taxon>
    </lineage>
</organism>
<dbReference type="EMBL" id="JAHVJA010000015">
    <property type="protein sequence ID" value="MBY6141918.1"/>
    <property type="molecule type" value="Genomic_DNA"/>
</dbReference>
<evidence type="ECO:0000313" key="6">
    <source>
        <dbReference type="EMBL" id="MBY6141918.1"/>
    </source>
</evidence>
<comment type="similarity">
    <text evidence="1">Belongs to the LysR transcriptional regulatory family.</text>
</comment>
<dbReference type="InterPro" id="IPR058163">
    <property type="entry name" value="LysR-type_TF_proteobact-type"/>
</dbReference>
<dbReference type="InterPro" id="IPR036390">
    <property type="entry name" value="WH_DNA-bd_sf"/>
</dbReference>
<keyword evidence="4" id="KW-0804">Transcription</keyword>
<keyword evidence="7" id="KW-1185">Reference proteome</keyword>
<evidence type="ECO:0000313" key="7">
    <source>
        <dbReference type="Proteomes" id="UP000766629"/>
    </source>
</evidence>